<proteinExistence type="predicted"/>
<gene>
    <name evidence="6" type="ORF">ElyMa_000511900</name>
</gene>
<feature type="compositionally biased region" description="Low complexity" evidence="4">
    <location>
        <begin position="19"/>
        <end position="28"/>
    </location>
</feature>
<feature type="compositionally biased region" description="Polar residues" evidence="4">
    <location>
        <begin position="605"/>
        <end position="614"/>
    </location>
</feature>
<accession>A0AAV4FW64</accession>
<protein>
    <submittedName>
        <fullName evidence="6">SH3 and PX domain-containing protein 2B</fullName>
    </submittedName>
</protein>
<feature type="region of interest" description="Disordered" evidence="4">
    <location>
        <begin position="215"/>
        <end position="309"/>
    </location>
</feature>
<feature type="compositionally biased region" description="Basic and acidic residues" evidence="4">
    <location>
        <begin position="753"/>
        <end position="765"/>
    </location>
</feature>
<dbReference type="EMBL" id="BMAT01000978">
    <property type="protein sequence ID" value="GFR77563.1"/>
    <property type="molecule type" value="Genomic_DNA"/>
</dbReference>
<dbReference type="InterPro" id="IPR001452">
    <property type="entry name" value="SH3_domain"/>
</dbReference>
<keyword evidence="7" id="KW-1185">Reference proteome</keyword>
<feature type="compositionally biased region" description="Polar residues" evidence="4">
    <location>
        <begin position="221"/>
        <end position="231"/>
    </location>
</feature>
<feature type="compositionally biased region" description="Polar residues" evidence="4">
    <location>
        <begin position="838"/>
        <end position="848"/>
    </location>
</feature>
<keyword evidence="1 3" id="KW-0728">SH3 domain</keyword>
<feature type="compositionally biased region" description="Low complexity" evidence="4">
    <location>
        <begin position="914"/>
        <end position="925"/>
    </location>
</feature>
<feature type="domain" description="SH3" evidence="5">
    <location>
        <begin position="935"/>
        <end position="991"/>
    </location>
</feature>
<dbReference type="Proteomes" id="UP000762676">
    <property type="component" value="Unassembled WGS sequence"/>
</dbReference>
<feature type="domain" description="SH3" evidence="5">
    <location>
        <begin position="121"/>
        <end position="180"/>
    </location>
</feature>
<evidence type="ECO:0000256" key="4">
    <source>
        <dbReference type="SAM" id="MobiDB-lite"/>
    </source>
</evidence>
<dbReference type="InterPro" id="IPR036028">
    <property type="entry name" value="SH3-like_dom_sf"/>
</dbReference>
<dbReference type="PANTHER" id="PTHR15706:SF2">
    <property type="entry name" value="SH3 AND PX DOMAIN-CONTAINING PROTEIN 2A"/>
    <property type="match status" value="1"/>
</dbReference>
<feature type="domain" description="SH3" evidence="5">
    <location>
        <begin position="48"/>
        <end position="107"/>
    </location>
</feature>
<feature type="region of interest" description="Disordered" evidence="4">
    <location>
        <begin position="903"/>
        <end position="934"/>
    </location>
</feature>
<feature type="compositionally biased region" description="Low complexity" evidence="4">
    <location>
        <begin position="632"/>
        <end position="642"/>
    </location>
</feature>
<keyword evidence="2" id="KW-0677">Repeat</keyword>
<dbReference type="CDD" id="cd11856">
    <property type="entry name" value="SH3_p47phox_like"/>
    <property type="match status" value="1"/>
</dbReference>
<dbReference type="SUPFAM" id="SSF50044">
    <property type="entry name" value="SH3-domain"/>
    <property type="match status" value="3"/>
</dbReference>
<feature type="compositionally biased region" description="Basic and acidic residues" evidence="4">
    <location>
        <begin position="522"/>
        <end position="539"/>
    </location>
</feature>
<feature type="region of interest" description="Disordered" evidence="4">
    <location>
        <begin position="500"/>
        <end position="665"/>
    </location>
</feature>
<dbReference type="PANTHER" id="PTHR15706">
    <property type="entry name" value="SH3 MULTIPLE DOMAIN"/>
    <property type="match status" value="1"/>
</dbReference>
<comment type="caution">
    <text evidence="6">The sequence shown here is derived from an EMBL/GenBank/DDBJ whole genome shotgun (WGS) entry which is preliminary data.</text>
</comment>
<feature type="compositionally biased region" description="Polar residues" evidence="4">
    <location>
        <begin position="252"/>
        <end position="274"/>
    </location>
</feature>
<feature type="region of interest" description="Disordered" evidence="4">
    <location>
        <begin position="678"/>
        <end position="872"/>
    </location>
</feature>
<evidence type="ECO:0000256" key="1">
    <source>
        <dbReference type="ARBA" id="ARBA00022443"/>
    </source>
</evidence>
<dbReference type="Gene3D" id="2.30.30.40">
    <property type="entry name" value="SH3 Domains"/>
    <property type="match status" value="3"/>
</dbReference>
<dbReference type="InterPro" id="IPR051228">
    <property type="entry name" value="NADPH_Oxidase/PX-Domain"/>
</dbReference>
<feature type="compositionally biased region" description="Low complexity" evidence="4">
    <location>
        <begin position="857"/>
        <end position="872"/>
    </location>
</feature>
<reference evidence="6 7" key="1">
    <citation type="journal article" date="2021" name="Elife">
        <title>Chloroplast acquisition without the gene transfer in kleptoplastic sea slugs, Plakobranchus ocellatus.</title>
        <authorList>
            <person name="Maeda T."/>
            <person name="Takahashi S."/>
            <person name="Yoshida T."/>
            <person name="Shimamura S."/>
            <person name="Takaki Y."/>
            <person name="Nagai Y."/>
            <person name="Toyoda A."/>
            <person name="Suzuki Y."/>
            <person name="Arimoto A."/>
            <person name="Ishii H."/>
            <person name="Satoh N."/>
            <person name="Nishiyama T."/>
            <person name="Hasebe M."/>
            <person name="Maruyama T."/>
            <person name="Minagawa J."/>
            <person name="Obokata J."/>
            <person name="Shigenobu S."/>
        </authorList>
    </citation>
    <scope>NUCLEOTIDE SEQUENCE [LARGE SCALE GENOMIC DNA]</scope>
</reference>
<evidence type="ECO:0000313" key="6">
    <source>
        <dbReference type="EMBL" id="GFR77563.1"/>
    </source>
</evidence>
<feature type="compositionally biased region" description="Basic and acidic residues" evidence="4">
    <location>
        <begin position="31"/>
        <end position="43"/>
    </location>
</feature>
<sequence>MEVLIVLRRKCSSKKLKLSRSSYSSSSRHASKSESCKEKKAEQISKPKRLDRYVAVAEYEVQAPGEMLLFPGLRVDVLEKSDSGWWFVNSEDEQGWVPSTYLEPESEESASMVPAAIAEPGQEENFICIEKFEGASADEVSLEKGAVVQVLQKNMDGWWLVRYQGREAYAPGTYLKKATTGQSHALVEKSRLSGVQIISSLQDVSTLLNQDKKNDSPLAATENSVRNNNRASAVVKTKSLERGGSLIPPPRQNSITAPHTNSETVTTHVDTSIVESDENTEDSHDLPQDTPVDPAFEEHTTTPSPNHKQAVCEYTTQVTPKQTKPTLVDCASSPIFKQDSTPKQFPDTQIPLTDKEERQHTNFVKRKLAQSKNKVITYKTGGQPISFMKITNYRKPSASASTSTKRQRSQQIETAREIVAGTSKPSLHTQQTHELNRLSKLVRREVFKDTGLESTVHIDEQKSLAMKVNVGLTYSQQREIKRVLKGCGVTVAHEGAERKGSNFQTQVSTASQGDDFSDEDWYDHPDMSDEPEPVREGENSKGYMDMAKRPLPPIPPGDDPGYEQPSPVSQSPRLAHRPLPAAPGPVPTKSGLVPPTPKKPAGLAKTNSNTSSQDAAPKAALLGGGGGNQDFAAMLKAKSSALKAKEPVSSQDAAPKAALPNTGRGDQDFVAVLKAKSSALKAKEPVSSQDAAPKAALPNTGGGDQDFAAMLKAKFAARSGAAVDSGNSSEEDSGKPSKLMPVTPKVQPVMPKKPSEFKRDPEESSKGFGLPAKPAPPVKNKAAKPPGLPAKPGGPSSGPQPNFPAVQLKPVNKPDATEASDSKNPIRVVNGPFVPLKSTGTALGSTGISKPKPPADKPLLPGKLKPAPAAKPMVSSKPFVTAQKPGTNVCSLANNLGGKLNFGKAEVDSPPTEAAAKPAVLPKKPSSQSGAPDAPMKRSYVALFDFTAENDGEISFNEGDDLEMLDEQGDWSYVRIWDEEGWAPTAYLEKL</sequence>
<feature type="compositionally biased region" description="Low complexity" evidence="4">
    <location>
        <begin position="778"/>
        <end position="799"/>
    </location>
</feature>
<evidence type="ECO:0000313" key="7">
    <source>
        <dbReference type="Proteomes" id="UP000762676"/>
    </source>
</evidence>
<dbReference type="SMART" id="SM00326">
    <property type="entry name" value="SH3"/>
    <property type="match status" value="3"/>
</dbReference>
<feature type="region of interest" description="Disordered" evidence="4">
    <location>
        <begin position="18"/>
        <end position="43"/>
    </location>
</feature>
<name>A0AAV4FW64_9GAST</name>
<dbReference type="PROSITE" id="PS50002">
    <property type="entry name" value="SH3"/>
    <property type="match status" value="3"/>
</dbReference>
<feature type="compositionally biased region" description="Polar residues" evidence="4">
    <location>
        <begin position="501"/>
        <end position="514"/>
    </location>
</feature>
<dbReference type="Pfam" id="PF00018">
    <property type="entry name" value="SH3_1"/>
    <property type="match status" value="3"/>
</dbReference>
<dbReference type="GO" id="GO:0005737">
    <property type="term" value="C:cytoplasm"/>
    <property type="evidence" value="ECO:0007669"/>
    <property type="project" value="TreeGrafter"/>
</dbReference>
<dbReference type="AlphaFoldDB" id="A0AAV4FW64"/>
<evidence type="ECO:0000256" key="2">
    <source>
        <dbReference type="ARBA" id="ARBA00022737"/>
    </source>
</evidence>
<evidence type="ECO:0000256" key="3">
    <source>
        <dbReference type="PROSITE-ProRule" id="PRU00192"/>
    </source>
</evidence>
<organism evidence="6 7">
    <name type="scientific">Elysia marginata</name>
    <dbReference type="NCBI Taxonomy" id="1093978"/>
    <lineage>
        <taxon>Eukaryota</taxon>
        <taxon>Metazoa</taxon>
        <taxon>Spiralia</taxon>
        <taxon>Lophotrochozoa</taxon>
        <taxon>Mollusca</taxon>
        <taxon>Gastropoda</taxon>
        <taxon>Heterobranchia</taxon>
        <taxon>Euthyneura</taxon>
        <taxon>Panpulmonata</taxon>
        <taxon>Sacoglossa</taxon>
        <taxon>Placobranchoidea</taxon>
        <taxon>Plakobranchidae</taxon>
        <taxon>Elysia</taxon>
    </lineage>
</organism>
<evidence type="ECO:0000259" key="5">
    <source>
        <dbReference type="PROSITE" id="PS50002"/>
    </source>
</evidence>